<proteinExistence type="predicted"/>
<accession>A0A7R9WER9</accession>
<dbReference type="EMBL" id="HBED01041723">
    <property type="protein sequence ID" value="CAD8322577.1"/>
    <property type="molecule type" value="Transcribed_RNA"/>
</dbReference>
<dbReference type="PROSITE" id="PS50305">
    <property type="entry name" value="SIRTUIN"/>
    <property type="match status" value="1"/>
</dbReference>
<comment type="caution">
    <text evidence="3">Lacks conserved residue(s) required for the propagation of feature annotation.</text>
</comment>
<dbReference type="Gene3D" id="3.30.1600.10">
    <property type="entry name" value="SIR2/SIRT2 'Small Domain"/>
    <property type="match status" value="1"/>
</dbReference>
<feature type="binding site" evidence="3">
    <location>
        <position position="149"/>
    </location>
    <ligand>
        <name>Zn(2+)</name>
        <dbReference type="ChEBI" id="CHEBI:29105"/>
    </ligand>
</feature>
<dbReference type="InterPro" id="IPR026591">
    <property type="entry name" value="Sirtuin_cat_small_dom_sf"/>
</dbReference>
<dbReference type="SUPFAM" id="SSF52467">
    <property type="entry name" value="DHS-like NAD/FAD-binding domain"/>
    <property type="match status" value="1"/>
</dbReference>
<dbReference type="Gene3D" id="3.40.50.1220">
    <property type="entry name" value="TPP-binding domain"/>
    <property type="match status" value="1"/>
</dbReference>
<dbReference type="InterPro" id="IPR029035">
    <property type="entry name" value="DHS-like_NAD/FAD-binding_dom"/>
</dbReference>
<feature type="binding site" evidence="3">
    <location>
        <position position="189"/>
    </location>
    <ligand>
        <name>Zn(2+)</name>
        <dbReference type="ChEBI" id="CHEBI:29105"/>
    </ligand>
</feature>
<evidence type="ECO:0000256" key="2">
    <source>
        <dbReference type="ARBA" id="ARBA00023027"/>
    </source>
</evidence>
<gene>
    <name evidence="5" type="ORF">TDUB1175_LOCUS20994</name>
</gene>
<organism evidence="5">
    <name type="scientific">Pseudictyota dubia</name>
    <dbReference type="NCBI Taxonomy" id="2749911"/>
    <lineage>
        <taxon>Eukaryota</taxon>
        <taxon>Sar</taxon>
        <taxon>Stramenopiles</taxon>
        <taxon>Ochrophyta</taxon>
        <taxon>Bacillariophyta</taxon>
        <taxon>Mediophyceae</taxon>
        <taxon>Biddulphiophycidae</taxon>
        <taxon>Eupodiscales</taxon>
        <taxon>Odontellaceae</taxon>
        <taxon>Pseudictyota</taxon>
    </lineage>
</organism>
<feature type="domain" description="Deacetylase sirtuin-type" evidence="4">
    <location>
        <begin position="8"/>
        <end position="315"/>
    </location>
</feature>
<dbReference type="InterPro" id="IPR026590">
    <property type="entry name" value="Ssirtuin_cat_dom"/>
</dbReference>
<feature type="binding site" evidence="3">
    <location>
        <position position="153"/>
    </location>
    <ligand>
        <name>Zn(2+)</name>
        <dbReference type="ChEBI" id="CHEBI:29105"/>
    </ligand>
</feature>
<evidence type="ECO:0000256" key="1">
    <source>
        <dbReference type="ARBA" id="ARBA00022679"/>
    </source>
</evidence>
<protein>
    <recommendedName>
        <fullName evidence="4">Deacetylase sirtuin-type domain-containing protein</fullName>
    </recommendedName>
</protein>
<dbReference type="AlphaFoldDB" id="A0A7R9WER9"/>
<dbReference type="GO" id="GO:0046872">
    <property type="term" value="F:metal ion binding"/>
    <property type="evidence" value="ECO:0007669"/>
    <property type="project" value="UniProtKB-KW"/>
</dbReference>
<sequence length="345" mass="39789">MVIDNFLPPPREETIRLAKAWIDNADAVLICAGAGMSVKEGEMVYTNPEDFAKAYPWFTKWGYKTNYEVMGLEGDPRVPRTAKWALYAKHMDNMRWTFTPNDGYKSLLSMVKDKDYFVHTSNVDACFERSGFSKDRIYTPQGEWTYLQCTEPCHEDSVFESRPYLDIIIPQISSDGSIRQESVPKCPRCGGEMFGNVRAGNNFCHYKYDSQNDKLRAWMEGLLQSPKKKVAIIEIGAGFNTPTVTRFPMESFAHELGNRGKFIRINPTEPEIPHELSQNAVAMDEGWQVLHEMTIATKPSSLAVNPNVMQYQQEKDIVLDSGMMNRYKNYFGHFDWRRFLHQLKR</sequence>
<keyword evidence="3" id="KW-0479">Metal-binding</keyword>
<keyword evidence="1" id="KW-0808">Transferase</keyword>
<dbReference type="GO" id="GO:0016740">
    <property type="term" value="F:transferase activity"/>
    <property type="evidence" value="ECO:0007669"/>
    <property type="project" value="UniProtKB-KW"/>
</dbReference>
<keyword evidence="2" id="KW-0520">NAD</keyword>
<evidence type="ECO:0000313" key="5">
    <source>
        <dbReference type="EMBL" id="CAD8322577.1"/>
    </source>
</evidence>
<name>A0A7R9WER9_9STRA</name>
<keyword evidence="3" id="KW-0862">Zinc</keyword>
<reference evidence="5" key="1">
    <citation type="submission" date="2021-01" db="EMBL/GenBank/DDBJ databases">
        <authorList>
            <person name="Corre E."/>
            <person name="Pelletier E."/>
            <person name="Niang G."/>
            <person name="Scheremetjew M."/>
            <person name="Finn R."/>
            <person name="Kale V."/>
            <person name="Holt S."/>
            <person name="Cochrane G."/>
            <person name="Meng A."/>
            <person name="Brown T."/>
            <person name="Cohen L."/>
        </authorList>
    </citation>
    <scope>NUCLEOTIDE SEQUENCE</scope>
    <source>
        <strain evidence="5">CCMP147</strain>
    </source>
</reference>
<feature type="binding site" evidence="3">
    <location>
        <position position="186"/>
    </location>
    <ligand>
        <name>Zn(2+)</name>
        <dbReference type="ChEBI" id="CHEBI:29105"/>
    </ligand>
</feature>
<evidence type="ECO:0000256" key="3">
    <source>
        <dbReference type="PROSITE-ProRule" id="PRU00236"/>
    </source>
</evidence>
<evidence type="ECO:0000259" key="4">
    <source>
        <dbReference type="PROSITE" id="PS50305"/>
    </source>
</evidence>